<reference evidence="4 5" key="1">
    <citation type="submission" date="2019-06" db="EMBL/GenBank/DDBJ databases">
        <title>Sequencing the genomes of 1000 actinobacteria strains.</title>
        <authorList>
            <person name="Klenk H.-P."/>
        </authorList>
    </citation>
    <scope>NUCLEOTIDE SEQUENCE [LARGE SCALE GENOMIC DNA]</scope>
    <source>
        <strain evidence="4 5">DSM 19560</strain>
    </source>
</reference>
<dbReference type="Gene3D" id="2.40.10.10">
    <property type="entry name" value="Trypsin-like serine proteases"/>
    <property type="match status" value="2"/>
</dbReference>
<comment type="caution">
    <text evidence="4">The sequence shown here is derived from an EMBL/GenBank/DDBJ whole genome shotgun (WGS) entry which is preliminary data.</text>
</comment>
<dbReference type="PANTHER" id="PTHR15462">
    <property type="entry name" value="SERINE PROTEASE"/>
    <property type="match status" value="1"/>
</dbReference>
<evidence type="ECO:0000256" key="1">
    <source>
        <dbReference type="ARBA" id="ARBA00022729"/>
    </source>
</evidence>
<organism evidence="4 5">
    <name type="scientific">Rudaeicoccus suwonensis</name>
    <dbReference type="NCBI Taxonomy" id="657409"/>
    <lineage>
        <taxon>Bacteria</taxon>
        <taxon>Bacillati</taxon>
        <taxon>Actinomycetota</taxon>
        <taxon>Actinomycetes</taxon>
        <taxon>Micrococcales</taxon>
        <taxon>Dermacoccaceae</taxon>
        <taxon>Rudaeicoccus</taxon>
    </lineage>
</organism>
<dbReference type="EMBL" id="VIVQ01000002">
    <property type="protein sequence ID" value="TWE10418.1"/>
    <property type="molecule type" value="Genomic_DNA"/>
</dbReference>
<dbReference type="InterPro" id="IPR043504">
    <property type="entry name" value="Peptidase_S1_PA_chymotrypsin"/>
</dbReference>
<keyword evidence="5" id="KW-1185">Reference proteome</keyword>
<evidence type="ECO:0000313" key="4">
    <source>
        <dbReference type="EMBL" id="TWE10418.1"/>
    </source>
</evidence>
<name>A0A561E478_9MICO</name>
<dbReference type="InterPro" id="IPR009003">
    <property type="entry name" value="Peptidase_S1_PA"/>
</dbReference>
<dbReference type="InterPro" id="IPR050966">
    <property type="entry name" value="Glutamyl_endopeptidase"/>
</dbReference>
<dbReference type="PROSITE" id="PS50240">
    <property type="entry name" value="TRYPSIN_DOM"/>
    <property type="match status" value="1"/>
</dbReference>
<dbReference type="AlphaFoldDB" id="A0A561E478"/>
<keyword evidence="1 2" id="KW-0732">Signal</keyword>
<proteinExistence type="predicted"/>
<dbReference type="Proteomes" id="UP000318297">
    <property type="component" value="Unassembled WGS sequence"/>
</dbReference>
<dbReference type="PANTHER" id="PTHR15462:SF8">
    <property type="entry name" value="SERINE PROTEASE"/>
    <property type="match status" value="1"/>
</dbReference>
<accession>A0A561E478</accession>
<dbReference type="RefSeq" id="WP_145229366.1">
    <property type="nucleotide sequence ID" value="NZ_VIVQ01000002.1"/>
</dbReference>
<sequence>MMVIPGLALAFTLAASTVTAPVTSSAPAGVPVSVHTSGNATVGALFTSGNAGGKHSCTASVVASSTQNLIVTAAHCVSGTGAGMTFSPGYDNGDSPYGVWRVTAAYVSSAWNNGGDTDDDVAILKVAPNTVDGVTEQVQQVVGSNALVGAPTTGTSVTVTGYNAGSGDQAITCTTPVTLTGDSPTFTCGGYVGGTSGSPFLVDDNGTSEVSGVIGGLHQGGCTDWTSYSAPFGNQVTELVQRAESVAAGDVVAGAGSDGC</sequence>
<evidence type="ECO:0000313" key="5">
    <source>
        <dbReference type="Proteomes" id="UP000318297"/>
    </source>
</evidence>
<protein>
    <recommendedName>
        <fullName evidence="3">Peptidase S1 domain-containing protein</fullName>
    </recommendedName>
</protein>
<evidence type="ECO:0000259" key="3">
    <source>
        <dbReference type="PROSITE" id="PS50240"/>
    </source>
</evidence>
<gene>
    <name evidence="4" type="ORF">BKA23_2779</name>
</gene>
<dbReference type="GO" id="GO:0004252">
    <property type="term" value="F:serine-type endopeptidase activity"/>
    <property type="evidence" value="ECO:0007669"/>
    <property type="project" value="InterPro"/>
</dbReference>
<evidence type="ECO:0000256" key="2">
    <source>
        <dbReference type="SAM" id="SignalP"/>
    </source>
</evidence>
<feature type="domain" description="Peptidase S1" evidence="3">
    <location>
        <begin position="3"/>
        <end position="241"/>
    </location>
</feature>
<dbReference type="GO" id="GO:0006508">
    <property type="term" value="P:proteolysis"/>
    <property type="evidence" value="ECO:0007669"/>
    <property type="project" value="InterPro"/>
</dbReference>
<feature type="chain" id="PRO_5038599113" description="Peptidase S1 domain-containing protein" evidence="2">
    <location>
        <begin position="21"/>
        <end position="260"/>
    </location>
</feature>
<dbReference type="PROSITE" id="PS00134">
    <property type="entry name" value="TRYPSIN_HIS"/>
    <property type="match status" value="1"/>
</dbReference>
<dbReference type="OrthoDB" id="5121599at2"/>
<feature type="signal peptide" evidence="2">
    <location>
        <begin position="1"/>
        <end position="20"/>
    </location>
</feature>
<dbReference type="InterPro" id="IPR001254">
    <property type="entry name" value="Trypsin_dom"/>
</dbReference>
<dbReference type="SUPFAM" id="SSF50494">
    <property type="entry name" value="Trypsin-like serine proteases"/>
    <property type="match status" value="1"/>
</dbReference>
<dbReference type="InterPro" id="IPR018114">
    <property type="entry name" value="TRYPSIN_HIS"/>
</dbReference>